<feature type="region of interest" description="Disordered" evidence="1">
    <location>
        <begin position="28"/>
        <end position="48"/>
    </location>
</feature>
<organism evidence="2 3">
    <name type="scientific">Batillaria attramentaria</name>
    <dbReference type="NCBI Taxonomy" id="370345"/>
    <lineage>
        <taxon>Eukaryota</taxon>
        <taxon>Metazoa</taxon>
        <taxon>Spiralia</taxon>
        <taxon>Lophotrochozoa</taxon>
        <taxon>Mollusca</taxon>
        <taxon>Gastropoda</taxon>
        <taxon>Caenogastropoda</taxon>
        <taxon>Sorbeoconcha</taxon>
        <taxon>Cerithioidea</taxon>
        <taxon>Batillariidae</taxon>
        <taxon>Batillaria</taxon>
    </lineage>
</organism>
<dbReference type="Proteomes" id="UP001519460">
    <property type="component" value="Unassembled WGS sequence"/>
</dbReference>
<protein>
    <submittedName>
        <fullName evidence="2">Uncharacterized protein</fullName>
    </submittedName>
</protein>
<comment type="caution">
    <text evidence="2">The sequence shown here is derived from an EMBL/GenBank/DDBJ whole genome shotgun (WGS) entry which is preliminary data.</text>
</comment>
<gene>
    <name evidence="2" type="ORF">BaRGS_00032576</name>
</gene>
<sequence length="80" mass="8620">MSNEDLPVDGQMCRPPLLPSLKELSLGILHTTGDPGSRRTISDAPGPEWSKAIQDTAERTVVVSQEGTRRRIAAHVGDSL</sequence>
<name>A0ABD0JMG5_9CAEN</name>
<accession>A0ABD0JMG5</accession>
<dbReference type="AlphaFoldDB" id="A0ABD0JMG5"/>
<evidence type="ECO:0000313" key="3">
    <source>
        <dbReference type="Proteomes" id="UP001519460"/>
    </source>
</evidence>
<evidence type="ECO:0000313" key="2">
    <source>
        <dbReference type="EMBL" id="KAK7476152.1"/>
    </source>
</evidence>
<proteinExistence type="predicted"/>
<reference evidence="2 3" key="1">
    <citation type="journal article" date="2023" name="Sci. Data">
        <title>Genome assembly of the Korean intertidal mud-creeper Batillaria attramentaria.</title>
        <authorList>
            <person name="Patra A.K."/>
            <person name="Ho P.T."/>
            <person name="Jun S."/>
            <person name="Lee S.J."/>
            <person name="Kim Y."/>
            <person name="Won Y.J."/>
        </authorList>
    </citation>
    <scope>NUCLEOTIDE SEQUENCE [LARGE SCALE GENOMIC DNA]</scope>
    <source>
        <strain evidence="2">Wonlab-2016</strain>
    </source>
</reference>
<dbReference type="EMBL" id="JACVVK020000383">
    <property type="protein sequence ID" value="KAK7476152.1"/>
    <property type="molecule type" value="Genomic_DNA"/>
</dbReference>
<evidence type="ECO:0000256" key="1">
    <source>
        <dbReference type="SAM" id="MobiDB-lite"/>
    </source>
</evidence>
<keyword evidence="3" id="KW-1185">Reference proteome</keyword>